<comment type="caution">
    <text evidence="3">The sequence shown here is derived from an EMBL/GenBank/DDBJ whole genome shotgun (WGS) entry which is preliminary data.</text>
</comment>
<evidence type="ECO:0000313" key="3">
    <source>
        <dbReference type="EMBL" id="KAK0132872.1"/>
    </source>
</evidence>
<sequence>MAAEYLLKWTPEQTRRLIMFRVENEEHFTKRKSNHLWGTLIRDLGLEGKMTPQQFAKKWNNLKMKYKLLKDPPTGMEHWSQESYWCWFDLMDRAMTGRMAQGEGSVLSPAPLAEGDGSVLSTVSLVKGEWPQWSSGQADGGGAVAAEGDGGMILQNSPAALLLPPLASDGTVSGAQRISVQPDDDGGGGILSRVMVKQYEPPREELGRERQQLEREQAELDRERLVLDREREQLGQEMVSVERERVVLEKEKAWVDRERGVIDRERAVLDRELTVLYREKAALDRERNRLRQEERRHPVDGPVQDAWPAVDPLQKDRLLCLWERLIDTL</sequence>
<dbReference type="InterPro" id="IPR044822">
    <property type="entry name" value="Myb_DNA-bind_4"/>
</dbReference>
<feature type="coiled-coil region" evidence="1">
    <location>
        <begin position="203"/>
        <end position="296"/>
    </location>
</feature>
<organism evidence="3 4">
    <name type="scientific">Merluccius polli</name>
    <name type="common">Benguela hake</name>
    <name type="synonym">Merluccius cadenati</name>
    <dbReference type="NCBI Taxonomy" id="89951"/>
    <lineage>
        <taxon>Eukaryota</taxon>
        <taxon>Metazoa</taxon>
        <taxon>Chordata</taxon>
        <taxon>Craniata</taxon>
        <taxon>Vertebrata</taxon>
        <taxon>Euteleostomi</taxon>
        <taxon>Actinopterygii</taxon>
        <taxon>Neopterygii</taxon>
        <taxon>Teleostei</taxon>
        <taxon>Neoteleostei</taxon>
        <taxon>Acanthomorphata</taxon>
        <taxon>Zeiogadaria</taxon>
        <taxon>Gadariae</taxon>
        <taxon>Gadiformes</taxon>
        <taxon>Gadoidei</taxon>
        <taxon>Merlucciidae</taxon>
        <taxon>Merluccius</taxon>
    </lineage>
</organism>
<reference evidence="3" key="1">
    <citation type="journal article" date="2023" name="Front. Mar. Sci.">
        <title>A new Merluccius polli reference genome to investigate the effects of global change in West African waters.</title>
        <authorList>
            <person name="Mateo J.L."/>
            <person name="Blanco-Fernandez C."/>
            <person name="Garcia-Vazquez E."/>
            <person name="Machado-Schiaffino G."/>
        </authorList>
    </citation>
    <scope>NUCLEOTIDE SEQUENCE</scope>
    <source>
        <strain evidence="3">C29</strain>
        <tissue evidence="3">Fin</tissue>
    </source>
</reference>
<evidence type="ECO:0000313" key="4">
    <source>
        <dbReference type="Proteomes" id="UP001174136"/>
    </source>
</evidence>
<dbReference type="EMBL" id="JAOPHQ010006075">
    <property type="protein sequence ID" value="KAK0132872.1"/>
    <property type="molecule type" value="Genomic_DNA"/>
</dbReference>
<keyword evidence="1" id="KW-0175">Coiled coil</keyword>
<dbReference type="AlphaFoldDB" id="A0AA47M3H2"/>
<name>A0AA47M3H2_MERPO</name>
<dbReference type="Proteomes" id="UP001174136">
    <property type="component" value="Unassembled WGS sequence"/>
</dbReference>
<dbReference type="Pfam" id="PF13837">
    <property type="entry name" value="Myb_DNA-bind_4"/>
    <property type="match status" value="1"/>
</dbReference>
<evidence type="ECO:0000256" key="1">
    <source>
        <dbReference type="SAM" id="Coils"/>
    </source>
</evidence>
<feature type="domain" description="Myb/SANT-like DNA-binding" evidence="2">
    <location>
        <begin position="8"/>
        <end position="93"/>
    </location>
</feature>
<protein>
    <recommendedName>
        <fullName evidence="2">Myb/SANT-like DNA-binding domain-containing protein</fullName>
    </recommendedName>
</protein>
<gene>
    <name evidence="3" type="ORF">N1851_032007</name>
</gene>
<evidence type="ECO:0000259" key="2">
    <source>
        <dbReference type="Pfam" id="PF13837"/>
    </source>
</evidence>
<dbReference type="Gene3D" id="1.10.10.60">
    <property type="entry name" value="Homeodomain-like"/>
    <property type="match status" value="1"/>
</dbReference>
<keyword evidence="4" id="KW-1185">Reference proteome</keyword>
<accession>A0AA47M3H2</accession>
<proteinExistence type="predicted"/>